<proteinExistence type="predicted"/>
<protein>
    <submittedName>
        <fullName evidence="2">Alpha/beta hydrolase</fullName>
    </submittedName>
</protein>
<evidence type="ECO:0000313" key="2">
    <source>
        <dbReference type="EMBL" id="MFB8775227.1"/>
    </source>
</evidence>
<dbReference type="SUPFAM" id="SSF53474">
    <property type="entry name" value="alpha/beta-Hydrolases"/>
    <property type="match status" value="1"/>
</dbReference>
<dbReference type="InterPro" id="IPR029058">
    <property type="entry name" value="AB_hydrolase_fold"/>
</dbReference>
<comment type="caution">
    <text evidence="2">The sequence shown here is derived from an EMBL/GenBank/DDBJ whole genome shotgun (WGS) entry which is preliminary data.</text>
</comment>
<dbReference type="PRINTS" id="PR00111">
    <property type="entry name" value="ABHYDROLASE"/>
</dbReference>
<dbReference type="InterPro" id="IPR000073">
    <property type="entry name" value="AB_hydrolase_1"/>
</dbReference>
<evidence type="ECO:0000259" key="1">
    <source>
        <dbReference type="Pfam" id="PF00561"/>
    </source>
</evidence>
<dbReference type="InterPro" id="IPR000639">
    <property type="entry name" value="Epox_hydrolase-like"/>
</dbReference>
<dbReference type="PRINTS" id="PR00412">
    <property type="entry name" value="EPOXHYDRLASE"/>
</dbReference>
<keyword evidence="2" id="KW-0378">Hydrolase</keyword>
<reference evidence="2 3" key="1">
    <citation type="submission" date="2024-01" db="EMBL/GenBank/DDBJ databases">
        <title>Genome mining of biosynthetic gene clusters to explore secondary metabolites of Streptomyces sp.</title>
        <authorList>
            <person name="Baig A."/>
            <person name="Ajitkumar Shintre N."/>
            <person name="Kumar H."/>
            <person name="Anbarasu A."/>
            <person name="Ramaiah S."/>
        </authorList>
    </citation>
    <scope>NUCLEOTIDE SEQUENCE [LARGE SCALE GENOMIC DNA]</scope>
    <source>
        <strain evidence="2 3">A57</strain>
    </source>
</reference>
<gene>
    <name evidence="2" type="ORF">VSS16_21230</name>
</gene>
<dbReference type="PANTHER" id="PTHR43798">
    <property type="entry name" value="MONOACYLGLYCEROL LIPASE"/>
    <property type="match status" value="1"/>
</dbReference>
<dbReference type="EMBL" id="JAYMRP010000018">
    <property type="protein sequence ID" value="MFB8775227.1"/>
    <property type="molecule type" value="Genomic_DNA"/>
</dbReference>
<dbReference type="PANTHER" id="PTHR43798:SF33">
    <property type="entry name" value="HYDROLASE, PUTATIVE (AFU_ORTHOLOGUE AFUA_2G14860)-RELATED"/>
    <property type="match status" value="1"/>
</dbReference>
<sequence length="290" mass="32468">MSTTGPTTRETHARTVTVDGARVVCWESGPRDGEPVLLLHGYPSDHHSWDHQIPVLSLTHRVIAPDLLGWGASEQPLHLAYDYDTEVERLGRLLDALGLDAVTLVGHDYGGFLSLGFTQTHPGRVRRLALLNSRSHATFVPHWRALFDLFTLAGRTPVLRSLTQRLPFPLLHRWAFGPLVETGAVDSDVMAAHLDHVRPMATRRWLVRFYGHYRTAPRAELRRRLGQVTCPTAVVWGRRDKYLSPAIAMDLAARIPGAELTMVDDAGHWVMDERPAEVNTALERLLGRDA</sequence>
<dbReference type="Proteomes" id="UP001585080">
    <property type="component" value="Unassembled WGS sequence"/>
</dbReference>
<dbReference type="InterPro" id="IPR050266">
    <property type="entry name" value="AB_hydrolase_sf"/>
</dbReference>
<keyword evidence="3" id="KW-1185">Reference proteome</keyword>
<accession>A0ABV5EEF5</accession>
<dbReference type="Gene3D" id="3.40.50.1820">
    <property type="entry name" value="alpha/beta hydrolase"/>
    <property type="match status" value="1"/>
</dbReference>
<feature type="domain" description="AB hydrolase-1" evidence="1">
    <location>
        <begin position="35"/>
        <end position="275"/>
    </location>
</feature>
<name>A0ABV5EEF5_9ACTN</name>
<evidence type="ECO:0000313" key="3">
    <source>
        <dbReference type="Proteomes" id="UP001585080"/>
    </source>
</evidence>
<dbReference type="RefSeq" id="WP_376733858.1">
    <property type="nucleotide sequence ID" value="NZ_JAYMRP010000018.1"/>
</dbReference>
<organism evidence="2 3">
    <name type="scientific">Streptomyces broussonetiae</name>
    <dbReference type="NCBI Taxonomy" id="2686304"/>
    <lineage>
        <taxon>Bacteria</taxon>
        <taxon>Bacillati</taxon>
        <taxon>Actinomycetota</taxon>
        <taxon>Actinomycetes</taxon>
        <taxon>Kitasatosporales</taxon>
        <taxon>Streptomycetaceae</taxon>
        <taxon>Streptomyces</taxon>
    </lineage>
</organism>
<dbReference type="GO" id="GO:0016787">
    <property type="term" value="F:hydrolase activity"/>
    <property type="evidence" value="ECO:0007669"/>
    <property type="project" value="UniProtKB-KW"/>
</dbReference>
<dbReference type="Pfam" id="PF00561">
    <property type="entry name" value="Abhydrolase_1"/>
    <property type="match status" value="1"/>
</dbReference>